<dbReference type="Pfam" id="PF24883">
    <property type="entry name" value="NPHP3_N"/>
    <property type="match status" value="1"/>
</dbReference>
<name>A0A194XB77_MOLSC</name>
<sequence>MSLIAKTQPAYFVIYAHDTKSQSADSRVVRDIIRYMKLMDSPTRSDRVAILRSEDPESEARDDILANQFCLLPEQIATNPVKKVLLFYSRVLRDYCTCVDGSTYVKDLKDTALNEIQRLRSNDTNTIILNTQRVLDIQTAIRAAVNRHTRKPWFHHVLTEIALLDLRVLLSKQPLKVIPVDLQSTDTVLEDLSFLNPTQHYVVPPPPIVVKVDAVEQTHKLLFNLLERIHGQLPPVALWLQELYTRGIEKLEENRSQADVVFRDALWLDIRAELWRAHIGGLRQTPWSQRQTERGDQEWDIPFFNLEPAKPIITPPPQVIPELLVPPTEEQKRILQTLLYYEMDRRIHEIEDPFPNTLEWLFHHTSYSKWLSEGSGMLGIRGGPGTGKSTAIKAMIQREQSKSEPSHLLLYFFFHGRGGERSKNRVGMYQTLLFQLLNKVPSAGINYWQWAKEIGPEHLSMPSNADTLREMFLDALFDVCTLARVRVFLDALDEAGDEEAREVIADLRRISTKVGLISRGLSICFACRYYPTIVVDNGLEIKLEDYNKEDIGLFIQSSLKKLSASSFNGDEEKLDRLVTAIDERSSGFFLWAKLAVGVVKRSIEEERGIRNILQRITEQPAPIQDLYSHMLAQTLQSEGGRNMTLALIRWIRFSFRPMTLEELRYALSWDQSLDLQEDAPSKLCQPTVDSDTSMLRILEQHLKSFTQVEEVVDANGQVKPTVQFIHHTVYEFFSDPRFLHDLASTSTSSSWFGQNHDMMAQTCYNFIKSNYNSWFELGRNEIQKLPFCDYAAQFCFVHAEQAASYGISQDFLLEQLGHKAERDALMQWAKVYGAENLAERSLSHFPTWHQIAKAFKLGG</sequence>
<dbReference type="OrthoDB" id="7464126at2759"/>
<dbReference type="SUPFAM" id="SSF52540">
    <property type="entry name" value="P-loop containing nucleoside triphosphate hydrolases"/>
    <property type="match status" value="1"/>
</dbReference>
<dbReference type="AlphaFoldDB" id="A0A194XB77"/>
<feature type="domain" description="Nephrocystin 3-like N-terminal" evidence="2">
    <location>
        <begin position="356"/>
        <end position="513"/>
    </location>
</feature>
<evidence type="ECO:0000259" key="2">
    <source>
        <dbReference type="Pfam" id="PF24883"/>
    </source>
</evidence>
<organism evidence="3 4">
    <name type="scientific">Mollisia scopiformis</name>
    <name type="common">Conifer needle endophyte fungus</name>
    <name type="synonym">Phialocephala scopiformis</name>
    <dbReference type="NCBI Taxonomy" id="149040"/>
    <lineage>
        <taxon>Eukaryota</taxon>
        <taxon>Fungi</taxon>
        <taxon>Dikarya</taxon>
        <taxon>Ascomycota</taxon>
        <taxon>Pezizomycotina</taxon>
        <taxon>Leotiomycetes</taxon>
        <taxon>Helotiales</taxon>
        <taxon>Mollisiaceae</taxon>
        <taxon>Mollisia</taxon>
    </lineage>
</organism>
<dbReference type="Proteomes" id="UP000070700">
    <property type="component" value="Unassembled WGS sequence"/>
</dbReference>
<keyword evidence="4" id="KW-1185">Reference proteome</keyword>
<dbReference type="InParanoid" id="A0A194XB77"/>
<gene>
    <name evidence="3" type="ORF">LY89DRAFT_53208</name>
</gene>
<dbReference type="KEGG" id="psco:LY89DRAFT_53208"/>
<evidence type="ECO:0000313" key="4">
    <source>
        <dbReference type="Proteomes" id="UP000070700"/>
    </source>
</evidence>
<dbReference type="GeneID" id="28817814"/>
<keyword evidence="1" id="KW-0677">Repeat</keyword>
<dbReference type="InterPro" id="IPR027417">
    <property type="entry name" value="P-loop_NTPase"/>
</dbReference>
<dbReference type="Gene3D" id="3.40.50.300">
    <property type="entry name" value="P-loop containing nucleotide triphosphate hydrolases"/>
    <property type="match status" value="1"/>
</dbReference>
<dbReference type="InterPro" id="IPR056884">
    <property type="entry name" value="NPHP3-like_N"/>
</dbReference>
<evidence type="ECO:0000256" key="1">
    <source>
        <dbReference type="ARBA" id="ARBA00022737"/>
    </source>
</evidence>
<dbReference type="PANTHER" id="PTHR10039">
    <property type="entry name" value="AMELOGENIN"/>
    <property type="match status" value="1"/>
</dbReference>
<dbReference type="PANTHER" id="PTHR10039:SF5">
    <property type="entry name" value="NACHT DOMAIN-CONTAINING PROTEIN"/>
    <property type="match status" value="1"/>
</dbReference>
<protein>
    <recommendedName>
        <fullName evidence="2">Nephrocystin 3-like N-terminal domain-containing protein</fullName>
    </recommendedName>
</protein>
<accession>A0A194XB77</accession>
<dbReference type="RefSeq" id="XP_018071776.1">
    <property type="nucleotide sequence ID" value="XM_018208088.1"/>
</dbReference>
<proteinExistence type="predicted"/>
<dbReference type="EMBL" id="KQ947414">
    <property type="protein sequence ID" value="KUJ17421.1"/>
    <property type="molecule type" value="Genomic_DNA"/>
</dbReference>
<evidence type="ECO:0000313" key="3">
    <source>
        <dbReference type="EMBL" id="KUJ17421.1"/>
    </source>
</evidence>
<reference evidence="3 4" key="1">
    <citation type="submission" date="2015-10" db="EMBL/GenBank/DDBJ databases">
        <title>Full genome of DAOMC 229536 Phialocephala scopiformis, a fungal endophyte of spruce producing the potent anti-insectan compound rugulosin.</title>
        <authorList>
            <consortium name="DOE Joint Genome Institute"/>
            <person name="Walker A.K."/>
            <person name="Frasz S.L."/>
            <person name="Seifert K.A."/>
            <person name="Miller J.D."/>
            <person name="Mondo S.J."/>
            <person name="Labutti K."/>
            <person name="Lipzen A."/>
            <person name="Dockter R."/>
            <person name="Kennedy M."/>
            <person name="Grigoriev I.V."/>
            <person name="Spatafora J.W."/>
        </authorList>
    </citation>
    <scope>NUCLEOTIDE SEQUENCE [LARGE SCALE GENOMIC DNA]</scope>
    <source>
        <strain evidence="3 4">CBS 120377</strain>
    </source>
</reference>